<evidence type="ECO:0000259" key="17">
    <source>
        <dbReference type="Pfam" id="PF01077"/>
    </source>
</evidence>
<dbReference type="PRINTS" id="PR00411">
    <property type="entry name" value="PNDRDTASEI"/>
</dbReference>
<dbReference type="InterPro" id="IPR006066">
    <property type="entry name" value="NO2/SO3_Rdtase_FeS/sirohaem_BS"/>
</dbReference>
<evidence type="ECO:0000259" key="21">
    <source>
        <dbReference type="Pfam" id="PF18267"/>
    </source>
</evidence>
<evidence type="ECO:0000256" key="2">
    <source>
        <dbReference type="ARBA" id="ARBA00005096"/>
    </source>
</evidence>
<dbReference type="GO" id="GO:0050661">
    <property type="term" value="F:NADP binding"/>
    <property type="evidence" value="ECO:0007669"/>
    <property type="project" value="UniProtKB-UniRule"/>
</dbReference>
<feature type="binding site" evidence="16">
    <location>
        <position position="661"/>
    </location>
    <ligand>
        <name>[4Fe-4S] cluster</name>
        <dbReference type="ChEBI" id="CHEBI:49883"/>
    </ligand>
</feature>
<dbReference type="InterPro" id="IPR007419">
    <property type="entry name" value="BFD-like_2Fe2S-bd_dom"/>
</dbReference>
<evidence type="ECO:0000256" key="1">
    <source>
        <dbReference type="ARBA" id="ARBA00001974"/>
    </source>
</evidence>
<comment type="cofactor">
    <cofactor evidence="14">
        <name>[2Fe-2S] cluster</name>
        <dbReference type="ChEBI" id="CHEBI:190135"/>
    </cofactor>
</comment>
<evidence type="ECO:0000259" key="19">
    <source>
        <dbReference type="Pfam" id="PF04324"/>
    </source>
</evidence>
<accession>A0A1E5QD43</accession>
<dbReference type="SUPFAM" id="SSF55124">
    <property type="entry name" value="Nitrite/Sulfite reductase N-terminal domain-like"/>
    <property type="match status" value="1"/>
</dbReference>
<keyword evidence="4 16" id="KW-0004">4Fe-4S</keyword>
<keyword evidence="13 15" id="KW-0534">Nitrate assimilation</keyword>
<dbReference type="GO" id="GO:0051537">
    <property type="term" value="F:2 iron, 2 sulfur cluster binding"/>
    <property type="evidence" value="ECO:0007669"/>
    <property type="project" value="UniProtKB-KW"/>
</dbReference>
<comment type="cofactor">
    <cofactor evidence="1 15">
        <name>FAD</name>
        <dbReference type="ChEBI" id="CHEBI:57692"/>
    </cofactor>
</comment>
<dbReference type="PRINTS" id="PR00368">
    <property type="entry name" value="FADPNR"/>
</dbReference>
<evidence type="ECO:0000256" key="11">
    <source>
        <dbReference type="ARBA" id="ARBA00023004"/>
    </source>
</evidence>
<keyword evidence="7" id="KW-0001">2Fe-2S</keyword>
<feature type="domain" description="BFD-like [2Fe-2S]-binding" evidence="19">
    <location>
        <begin position="435"/>
        <end position="482"/>
    </location>
</feature>
<dbReference type="GO" id="GO:0051539">
    <property type="term" value="F:4 iron, 4 sulfur cluster binding"/>
    <property type="evidence" value="ECO:0007669"/>
    <property type="project" value="UniProtKB-KW"/>
</dbReference>
<keyword evidence="5 16" id="KW-0349">Heme</keyword>
<evidence type="ECO:0000259" key="18">
    <source>
        <dbReference type="Pfam" id="PF03460"/>
    </source>
</evidence>
<dbReference type="InterPro" id="IPR005117">
    <property type="entry name" value="NiRdtase/SiRdtase_haem-b_fer"/>
</dbReference>
<evidence type="ECO:0000256" key="6">
    <source>
        <dbReference type="ARBA" id="ARBA00022630"/>
    </source>
</evidence>
<organism evidence="22 23">
    <name type="scientific">Magnetovibrio blakemorei</name>
    <dbReference type="NCBI Taxonomy" id="28181"/>
    <lineage>
        <taxon>Bacteria</taxon>
        <taxon>Pseudomonadati</taxon>
        <taxon>Pseudomonadota</taxon>
        <taxon>Alphaproteobacteria</taxon>
        <taxon>Rhodospirillales</taxon>
        <taxon>Magnetovibrionaceae</taxon>
        <taxon>Magnetovibrio</taxon>
    </lineage>
</organism>
<dbReference type="GO" id="GO:0098809">
    <property type="term" value="F:nitrite reductase activity"/>
    <property type="evidence" value="ECO:0007669"/>
    <property type="project" value="InterPro"/>
</dbReference>
<dbReference type="InterPro" id="IPR016156">
    <property type="entry name" value="FAD/NAD-linked_Rdtase_dimer_sf"/>
</dbReference>
<keyword evidence="11 16" id="KW-0408">Iron</keyword>
<evidence type="ECO:0000256" key="14">
    <source>
        <dbReference type="ARBA" id="ARBA00034078"/>
    </source>
</evidence>
<dbReference type="Pfam" id="PF01077">
    <property type="entry name" value="NIR_SIR"/>
    <property type="match status" value="1"/>
</dbReference>
<dbReference type="Proteomes" id="UP000095347">
    <property type="component" value="Unassembled WGS sequence"/>
</dbReference>
<keyword evidence="9 15" id="KW-0274">FAD</keyword>
<feature type="domain" description="FAD/NAD(P)-binding" evidence="20">
    <location>
        <begin position="18"/>
        <end position="292"/>
    </location>
</feature>
<feature type="domain" description="Nitrite/Sulfite reductase ferredoxin-like" evidence="18">
    <location>
        <begin position="572"/>
        <end position="637"/>
    </location>
</feature>
<dbReference type="UniPathway" id="UPA00653"/>
<evidence type="ECO:0000256" key="13">
    <source>
        <dbReference type="ARBA" id="ARBA00023063"/>
    </source>
</evidence>
<dbReference type="InterPro" id="IPR041575">
    <property type="entry name" value="Rubredoxin_C"/>
</dbReference>
<keyword evidence="10" id="KW-0560">Oxidoreductase</keyword>
<comment type="caution">
    <text evidence="22">The sequence shown here is derived from an EMBL/GenBank/DDBJ whole genome shotgun (WGS) entry which is preliminary data.</text>
</comment>
<protein>
    <submittedName>
        <fullName evidence="22">Nitrite reductase large subunit</fullName>
    </submittedName>
</protein>
<dbReference type="InterPro" id="IPR012744">
    <property type="entry name" value="Nitri_red_NirB"/>
</dbReference>
<comment type="cofactor">
    <cofactor evidence="16">
        <name>[4Fe-4S] cluster</name>
        <dbReference type="ChEBI" id="CHEBI:49883"/>
    </cofactor>
    <text evidence="16">Binds 1 [4Fe-4S] cluster per subunit.</text>
</comment>
<keyword evidence="23" id="KW-1185">Reference proteome</keyword>
<proteinExistence type="inferred from homology"/>
<dbReference type="Pfam" id="PF07992">
    <property type="entry name" value="Pyr_redox_2"/>
    <property type="match status" value="1"/>
</dbReference>
<dbReference type="SUPFAM" id="SSF56014">
    <property type="entry name" value="Nitrite and sulphite reductase 4Fe-4S domain-like"/>
    <property type="match status" value="1"/>
</dbReference>
<dbReference type="InterPro" id="IPR006067">
    <property type="entry name" value="NO2/SO3_Rdtase_4Fe4S_dom"/>
</dbReference>
<comment type="pathway">
    <text evidence="2">Nitrogen metabolism; nitrate reduction (assimilation).</text>
</comment>
<evidence type="ECO:0000256" key="7">
    <source>
        <dbReference type="ARBA" id="ARBA00022714"/>
    </source>
</evidence>
<dbReference type="STRING" id="28181.BEN30_02225"/>
<dbReference type="EMBL" id="MCGG01000002">
    <property type="protein sequence ID" value="OEJ69671.1"/>
    <property type="molecule type" value="Genomic_DNA"/>
</dbReference>
<feature type="binding site" evidence="16">
    <location>
        <position position="699"/>
    </location>
    <ligand>
        <name>[4Fe-4S] cluster</name>
        <dbReference type="ChEBI" id="CHEBI:49883"/>
    </ligand>
</feature>
<dbReference type="InterPro" id="IPR052034">
    <property type="entry name" value="NasD-like"/>
</dbReference>
<dbReference type="InterPro" id="IPR023753">
    <property type="entry name" value="FAD/NAD-binding_dom"/>
</dbReference>
<dbReference type="Gene3D" id="3.30.390.30">
    <property type="match status" value="1"/>
</dbReference>
<sequence length="826" mass="89082">MKKLSHKSVARRSHMKQKLIVIGNGMAGMRTVEEILKRDAGLYDITVFGAEARENYNRIMLSPVLSGEKCFEDIIINSREWYVENDITLFAGDAVTAIDTTTKTVTSQRGLTLGYDKLLLATGSDPFIIPVPGKDLDGVVTFRDLDDVNRMLAAAKLGGRAIVIGGGLLGLEAAVGLKANGMDVTVVHLMDTLMERQLDEAAGYLLVSELEGRGLKVLTGANTKAILGDTKVTGLELVDGTQLKADLVVMAVGIKPNVALAREAGIEIGRGVMVNDQMQTSTADVYAVGECVEHRGLTYGLVAPLFEMGKVLAAHLTGGEGVGYEGSVTSTKLKVTGVDVFSAGDFSGGDGAEDIVFRDAARGVYKRIVVRDDKVEGAVLYGDAKDGAWYFQLMKDGADISELRDTIVFGQAYAGGGAQADPSAAVAALADDAEICGCNGVCKGDIVTAITKNDLTTLDQVKAHTKASASCCGCSGLVEQVLSLTLGDAYQMQTVKPMCGCTVHSHDDVRRLIVAKDMKSIPEVMQQLEWSTPDGCSSCRPALNYYLLCALPETYIDDNQSRFINERVHANIQKDGTFSVVPRMWGGMTSAKELRAIADVVDKFEIPAVKVTGGQRLDLFGVQKKDLPAVWADLNAAGMVSGHAYGKSLRTVKTCAGNQWCRFGTQDAIEMGIALEQMTWGSWTPHKFKMAVSGCPRNCAEATIKDFGVVAVDSGYALHVGGNGGIDVRVTDYLTTVETEQDVLEYAGAYMQIYREEARYLERTAPWVERVGLDHIKANLVDDDEKRKALFARFMVSQKALQEDPWAKRAEGVKDAHEFTPLKIVA</sequence>
<evidence type="ECO:0000256" key="4">
    <source>
        <dbReference type="ARBA" id="ARBA00022485"/>
    </source>
</evidence>
<dbReference type="CDD" id="cd19943">
    <property type="entry name" value="NirB_Fer2_BFD-like_1"/>
    <property type="match status" value="1"/>
</dbReference>
<dbReference type="InterPro" id="IPR017121">
    <property type="entry name" value="Nitrite_Rdtase_lsu"/>
</dbReference>
<dbReference type="OrthoDB" id="9768666at2"/>
<dbReference type="Gene3D" id="1.10.10.1100">
    <property type="entry name" value="BFD-like [2Fe-2S]-binding domain"/>
    <property type="match status" value="1"/>
</dbReference>
<dbReference type="PROSITE" id="PS00365">
    <property type="entry name" value="NIR_SIR"/>
    <property type="match status" value="1"/>
</dbReference>
<reference evidence="23" key="1">
    <citation type="submission" date="2016-07" db="EMBL/GenBank/DDBJ databases">
        <authorList>
            <person name="Florea S."/>
            <person name="Webb J.S."/>
            <person name="Jaromczyk J."/>
            <person name="Schardl C.L."/>
        </authorList>
    </citation>
    <scope>NUCLEOTIDE SEQUENCE [LARGE SCALE GENOMIC DNA]</scope>
    <source>
        <strain evidence="23">MV-1</strain>
    </source>
</reference>
<dbReference type="GO" id="GO:0046872">
    <property type="term" value="F:metal ion binding"/>
    <property type="evidence" value="ECO:0007669"/>
    <property type="project" value="UniProtKB-KW"/>
</dbReference>
<dbReference type="NCBIfam" id="TIGR02374">
    <property type="entry name" value="nitri_red_nirB"/>
    <property type="match status" value="1"/>
</dbReference>
<evidence type="ECO:0000256" key="10">
    <source>
        <dbReference type="ARBA" id="ARBA00023002"/>
    </source>
</evidence>
<dbReference type="PRINTS" id="PR00397">
    <property type="entry name" value="SIROHAEM"/>
</dbReference>
<keyword evidence="6 15" id="KW-0285">Flavoprotein</keyword>
<dbReference type="CDD" id="cd19944">
    <property type="entry name" value="NirB_Fer2_BFD-like_2"/>
    <property type="match status" value="1"/>
</dbReference>
<evidence type="ECO:0000256" key="15">
    <source>
        <dbReference type="PIRNR" id="PIRNR037149"/>
    </source>
</evidence>
<keyword evidence="12 16" id="KW-0411">Iron-sulfur</keyword>
<dbReference type="Gene3D" id="3.30.413.10">
    <property type="entry name" value="Sulfite Reductase Hemoprotein, domain 1"/>
    <property type="match status" value="1"/>
</dbReference>
<dbReference type="GO" id="GO:0042128">
    <property type="term" value="P:nitrate assimilation"/>
    <property type="evidence" value="ECO:0007669"/>
    <property type="project" value="UniProtKB-UniRule"/>
</dbReference>
<feature type="domain" description="Nitrite/sulphite reductase 4Fe-4S" evidence="17">
    <location>
        <begin position="646"/>
        <end position="782"/>
    </location>
</feature>
<evidence type="ECO:0000256" key="3">
    <source>
        <dbReference type="ARBA" id="ARBA00010429"/>
    </source>
</evidence>
<evidence type="ECO:0000313" key="22">
    <source>
        <dbReference type="EMBL" id="OEJ69671.1"/>
    </source>
</evidence>
<feature type="binding site" evidence="16">
    <location>
        <position position="655"/>
    </location>
    <ligand>
        <name>[4Fe-4S] cluster</name>
        <dbReference type="ChEBI" id="CHEBI:49883"/>
    </ligand>
</feature>
<dbReference type="InterPro" id="IPR036136">
    <property type="entry name" value="Nit/Sulf_reduc_fer-like_dom_sf"/>
</dbReference>
<keyword evidence="8 16" id="KW-0479">Metal-binding</keyword>
<evidence type="ECO:0000313" key="23">
    <source>
        <dbReference type="Proteomes" id="UP000095347"/>
    </source>
</evidence>
<dbReference type="Pfam" id="PF03460">
    <property type="entry name" value="NIR_SIR_ferr"/>
    <property type="match status" value="1"/>
</dbReference>
<comment type="cofactor">
    <cofactor evidence="16">
        <name>siroheme</name>
        <dbReference type="ChEBI" id="CHEBI:60052"/>
    </cofactor>
    <text evidence="16">Binds 1 siroheme per subunit.</text>
</comment>
<dbReference type="Gene3D" id="3.50.50.60">
    <property type="entry name" value="FAD/NAD(P)-binding domain"/>
    <property type="match status" value="2"/>
</dbReference>
<feature type="domain" description="NADH-rubredoxin oxidoreductase C-terminal" evidence="21">
    <location>
        <begin position="330"/>
        <end position="397"/>
    </location>
</feature>
<dbReference type="GO" id="GO:0020037">
    <property type="term" value="F:heme binding"/>
    <property type="evidence" value="ECO:0007669"/>
    <property type="project" value="InterPro"/>
</dbReference>
<dbReference type="InterPro" id="IPR045854">
    <property type="entry name" value="NO2/SO3_Rdtase_4Fe4S_sf"/>
</dbReference>
<dbReference type="PANTHER" id="PTHR43809:SF1">
    <property type="entry name" value="NITRITE REDUCTASE (NADH) LARGE SUBUNIT"/>
    <property type="match status" value="1"/>
</dbReference>
<evidence type="ECO:0000256" key="9">
    <source>
        <dbReference type="ARBA" id="ARBA00022827"/>
    </source>
</evidence>
<dbReference type="PIRSF" id="PIRSF037149">
    <property type="entry name" value="NirB"/>
    <property type="match status" value="1"/>
</dbReference>
<feature type="binding site" evidence="16">
    <location>
        <position position="695"/>
    </location>
    <ligand>
        <name>[4Fe-4S] cluster</name>
        <dbReference type="ChEBI" id="CHEBI:49883"/>
    </ligand>
</feature>
<feature type="domain" description="BFD-like [2Fe-2S]-binding" evidence="19">
    <location>
        <begin position="498"/>
        <end position="547"/>
    </location>
</feature>
<dbReference type="InterPro" id="IPR036188">
    <property type="entry name" value="FAD/NAD-bd_sf"/>
</dbReference>
<evidence type="ECO:0000256" key="5">
    <source>
        <dbReference type="ARBA" id="ARBA00022617"/>
    </source>
</evidence>
<dbReference type="PANTHER" id="PTHR43809">
    <property type="entry name" value="NITRITE REDUCTASE (NADH) LARGE SUBUNIT"/>
    <property type="match status" value="1"/>
</dbReference>
<evidence type="ECO:0000256" key="16">
    <source>
        <dbReference type="PIRSR" id="PIRSR037149-1"/>
    </source>
</evidence>
<name>A0A1E5QD43_9PROT</name>
<dbReference type="AlphaFoldDB" id="A0A1E5QD43"/>
<dbReference type="SUPFAM" id="SSF51905">
    <property type="entry name" value="FAD/NAD(P)-binding domain"/>
    <property type="match status" value="2"/>
</dbReference>
<dbReference type="Pfam" id="PF18267">
    <property type="entry name" value="Rubredoxin_C"/>
    <property type="match status" value="1"/>
</dbReference>
<dbReference type="Pfam" id="PF04324">
    <property type="entry name" value="Fer2_BFD"/>
    <property type="match status" value="2"/>
</dbReference>
<evidence type="ECO:0000256" key="8">
    <source>
        <dbReference type="ARBA" id="ARBA00022723"/>
    </source>
</evidence>
<dbReference type="InterPro" id="IPR041854">
    <property type="entry name" value="BFD-like_2Fe2S-bd_dom_sf"/>
</dbReference>
<evidence type="ECO:0000259" key="20">
    <source>
        <dbReference type="Pfam" id="PF07992"/>
    </source>
</evidence>
<dbReference type="GO" id="GO:0050660">
    <property type="term" value="F:flavin adenine dinucleotide binding"/>
    <property type="evidence" value="ECO:0007669"/>
    <property type="project" value="UniProtKB-UniRule"/>
</dbReference>
<feature type="binding site" description="axial binding residue" evidence="16">
    <location>
        <position position="699"/>
    </location>
    <ligand>
        <name>siroheme</name>
        <dbReference type="ChEBI" id="CHEBI:60052"/>
    </ligand>
    <ligandPart>
        <name>Fe</name>
        <dbReference type="ChEBI" id="CHEBI:18248"/>
    </ligandPart>
</feature>
<gene>
    <name evidence="22" type="ORF">BEN30_02225</name>
</gene>
<comment type="similarity">
    <text evidence="3">Belongs to the nitrite and sulfite reductase 4Fe-4S domain family.</text>
</comment>
<evidence type="ECO:0000256" key="12">
    <source>
        <dbReference type="ARBA" id="ARBA00023014"/>
    </source>
</evidence>